<name>A0ABS9GAV3_9PSED</name>
<protein>
    <submittedName>
        <fullName evidence="1">Uncharacterized protein</fullName>
    </submittedName>
</protein>
<reference evidence="1 2" key="1">
    <citation type="submission" date="2019-11" db="EMBL/GenBank/DDBJ databases">
        <title>Epiphytic Pseudomonas syringae from cherry orchards.</title>
        <authorList>
            <person name="Hulin M.T."/>
        </authorList>
    </citation>
    <scope>NUCLEOTIDE SEQUENCE [LARGE SCALE GENOMIC DNA]</scope>
    <source>
        <strain evidence="1 2">PA-5-11C</strain>
    </source>
</reference>
<dbReference type="RefSeq" id="WP_122686521.1">
    <property type="nucleotide sequence ID" value="NZ_WKCH01000033.1"/>
</dbReference>
<gene>
    <name evidence="1" type="ORF">GIW13_20735</name>
</gene>
<sequence length="126" mass="14317">MHYYDENCFANVYLEDSYVLAIEEGISTLSFVMELVLLESHSLYVKPASDEAYCYRNAHIHFCLTQRVLWHDRSVLVFRDANGDTDLGNVDVFRIEGATYHLKGDWGSVSVTCGTVLVDYEGSPHT</sequence>
<comment type="caution">
    <text evidence="1">The sequence shown here is derived from an EMBL/GenBank/DDBJ whole genome shotgun (WGS) entry which is preliminary data.</text>
</comment>
<evidence type="ECO:0000313" key="2">
    <source>
        <dbReference type="Proteomes" id="UP000814078"/>
    </source>
</evidence>
<keyword evidence="2" id="KW-1185">Reference proteome</keyword>
<evidence type="ECO:0000313" key="1">
    <source>
        <dbReference type="EMBL" id="MCF5320716.1"/>
    </source>
</evidence>
<proteinExistence type="predicted"/>
<accession>A0ABS9GAV3</accession>
<dbReference type="EMBL" id="WKCM01000039">
    <property type="protein sequence ID" value="MCF5320716.1"/>
    <property type="molecule type" value="Genomic_DNA"/>
</dbReference>
<dbReference type="Proteomes" id="UP000814078">
    <property type="component" value="Unassembled WGS sequence"/>
</dbReference>
<organism evidence="1 2">
    <name type="scientific">Pseudomonas simiae</name>
    <dbReference type="NCBI Taxonomy" id="321846"/>
    <lineage>
        <taxon>Bacteria</taxon>
        <taxon>Pseudomonadati</taxon>
        <taxon>Pseudomonadota</taxon>
        <taxon>Gammaproteobacteria</taxon>
        <taxon>Pseudomonadales</taxon>
        <taxon>Pseudomonadaceae</taxon>
        <taxon>Pseudomonas</taxon>
    </lineage>
</organism>